<evidence type="ECO:0000259" key="17">
    <source>
        <dbReference type="PROSITE" id="PS50927"/>
    </source>
</evidence>
<dbReference type="InterPro" id="IPR002452">
    <property type="entry name" value="Alpha_tubulin"/>
</dbReference>
<keyword evidence="20" id="KW-1185">Reference proteome</keyword>
<dbReference type="InterPro" id="IPR023123">
    <property type="entry name" value="Tubulin_C"/>
</dbReference>
<dbReference type="EMBL" id="JAJSOW010000105">
    <property type="protein sequence ID" value="KAI9165940.1"/>
    <property type="molecule type" value="Genomic_DNA"/>
</dbReference>
<evidence type="ECO:0000256" key="6">
    <source>
        <dbReference type="ARBA" id="ARBA00022729"/>
    </source>
</evidence>
<dbReference type="Proteomes" id="UP001064489">
    <property type="component" value="Chromosome 10"/>
</dbReference>
<dbReference type="PROSITE" id="PS50927">
    <property type="entry name" value="BULB_LECTIN"/>
    <property type="match status" value="1"/>
</dbReference>
<keyword evidence="7" id="KW-0547">Nucleotide-binding</keyword>
<feature type="domain" description="Bulb-type lectin" evidence="17">
    <location>
        <begin position="70"/>
        <end position="192"/>
    </location>
</feature>
<dbReference type="SMART" id="SM00864">
    <property type="entry name" value="Tubulin"/>
    <property type="match status" value="1"/>
</dbReference>
<evidence type="ECO:0000256" key="9">
    <source>
        <dbReference type="ARBA" id="ARBA00022842"/>
    </source>
</evidence>
<organism evidence="19 20">
    <name type="scientific">Acer negundo</name>
    <name type="common">Box elder</name>
    <dbReference type="NCBI Taxonomy" id="4023"/>
    <lineage>
        <taxon>Eukaryota</taxon>
        <taxon>Viridiplantae</taxon>
        <taxon>Streptophyta</taxon>
        <taxon>Embryophyta</taxon>
        <taxon>Tracheophyta</taxon>
        <taxon>Spermatophyta</taxon>
        <taxon>Magnoliopsida</taxon>
        <taxon>eudicotyledons</taxon>
        <taxon>Gunneridae</taxon>
        <taxon>Pentapetalae</taxon>
        <taxon>rosids</taxon>
        <taxon>malvids</taxon>
        <taxon>Sapindales</taxon>
        <taxon>Sapindaceae</taxon>
        <taxon>Hippocastanoideae</taxon>
        <taxon>Acereae</taxon>
        <taxon>Acer</taxon>
    </lineage>
</organism>
<comment type="caution">
    <text evidence="19">The sequence shown here is derived from an EMBL/GenBank/DDBJ whole genome shotgun (WGS) entry which is preliminary data.</text>
</comment>
<feature type="domain" description="Apple" evidence="18">
    <location>
        <begin position="390"/>
        <end position="469"/>
    </location>
</feature>
<dbReference type="InterPro" id="IPR008280">
    <property type="entry name" value="Tub_FtsZ_C"/>
</dbReference>
<evidence type="ECO:0000256" key="11">
    <source>
        <dbReference type="ARBA" id="ARBA00023157"/>
    </source>
</evidence>
<dbReference type="InterPro" id="IPR017975">
    <property type="entry name" value="Tubulin_CS"/>
</dbReference>
<comment type="catalytic activity">
    <reaction evidence="15">
        <text>GTP + H2O = GDP + phosphate + H(+)</text>
        <dbReference type="Rhea" id="RHEA:19669"/>
        <dbReference type="ChEBI" id="CHEBI:15377"/>
        <dbReference type="ChEBI" id="CHEBI:15378"/>
        <dbReference type="ChEBI" id="CHEBI:37565"/>
        <dbReference type="ChEBI" id="CHEBI:43474"/>
        <dbReference type="ChEBI" id="CHEBI:58189"/>
    </reaction>
    <physiologicalReaction direction="left-to-right" evidence="15">
        <dbReference type="Rhea" id="RHEA:19670"/>
    </physiologicalReaction>
</comment>
<dbReference type="InterPro" id="IPR003008">
    <property type="entry name" value="Tubulin_FtsZ_GTPase"/>
</dbReference>
<dbReference type="PROSITE" id="PS50948">
    <property type="entry name" value="PAN"/>
    <property type="match status" value="1"/>
</dbReference>
<dbReference type="CDD" id="cd02186">
    <property type="entry name" value="alpha_tubulin"/>
    <property type="match status" value="1"/>
</dbReference>
<dbReference type="SUPFAM" id="SSF55307">
    <property type="entry name" value="Tubulin C-terminal domain-like"/>
    <property type="match status" value="1"/>
</dbReference>
<sequence length="975" mass="108664">MLSLHALASSLSVALGFVKLVLQVPLQQLVMIPSSPNVLQLAMDIKNNSRLMFYVLLMCFFIKFHVSFGTDTISPNQYLSGDQTIVSAGGIFELGFFKSGKSSNNYIGIWFKKGSEQTIVWVANREKPIYDRYSSVLKISDSNLVLFNEARIPIWSTNLSVTTQRFVGVVLLDDGNLVLKKLFNNSSKPLWQSFDYPTHTWLPGMKIGFNKRTKVNRRLVSWKNKEDPSPGIFSLELDPTSGSNQYLMLWNRTERYWSSGEWNGGTFKFTPNLTYLQNTFAFNVSFVSNENETYFMYSVKNPKFIFGLIMGASGQIKQMFGLRASKTWFQFWLTPAQACEVYANCGAFSICSEQTQPLCACLAGFKQNSEQDWNWQDYSGGCVRKTQLQCVTNGKSDRFLANANMLLPNPQSVPVRSIEGCEKTCLNDCSCTAYAFEKDECFIWVGNLMNLQKLAKGDRNGKTVYIKLADSEFSSANDNINKGTVSGGVVGSIVASLVILSFIMFVYLRKRKRTIRAEEGHLKKMRECISIHIGQAGIQVGNACWELYCLEHGIQPDGQMPSDKTVGGGDDAFNTFFSETGAGKHVPRAVFVDLEPTVIDEVRTGTYRQLFHPEQLISGKEDAANNFARGHYTIGKEIVDLCLDRIRKLADNCTGLQGFLVFNAVGGGTGSGLGSLLLERLSVDYGKKSKLGFTVYPSPQVSTSVVEPYNSVLSTHSLLEHTDVAVLLDNEAIYDICRRSLDIERPTYTNLNRLVSQVISSLTASLRFDGALNVDVTEFQTNLVPYPRIHFMLSSYAPVISAEKAFHEQLSVAEITNSAFEPSSMMAKCDPRHGKYMACCLMYRGDVVPKDVNAAVATIKTKRTIQFVDWCPTGFKCGINYQPPTVVPGGDLAKVQRAVCMISNSTSVAEVFSRIDHKFDLMYAKRAFVHWYVGEGMEEGEFSEAREDLAALEKDYEEVGAESGEGDDGDDGEEY</sequence>
<keyword evidence="16" id="KW-1133">Transmembrane helix</keyword>
<keyword evidence="6" id="KW-0732">Signal</keyword>
<evidence type="ECO:0000256" key="2">
    <source>
        <dbReference type="ARBA" id="ARBA00004245"/>
    </source>
</evidence>
<evidence type="ECO:0000256" key="4">
    <source>
        <dbReference type="ARBA" id="ARBA00022490"/>
    </source>
</evidence>
<evidence type="ECO:0000256" key="7">
    <source>
        <dbReference type="ARBA" id="ARBA00022741"/>
    </source>
</evidence>
<dbReference type="Gene3D" id="3.30.1330.20">
    <property type="entry name" value="Tubulin/FtsZ, C-terminal domain"/>
    <property type="match status" value="1"/>
</dbReference>
<dbReference type="Pfam" id="PF00954">
    <property type="entry name" value="S_locus_glycop"/>
    <property type="match status" value="1"/>
</dbReference>
<evidence type="ECO:0000256" key="15">
    <source>
        <dbReference type="ARBA" id="ARBA00049117"/>
    </source>
</evidence>
<keyword evidence="16" id="KW-0812">Transmembrane</keyword>
<keyword evidence="13" id="KW-0206">Cytoskeleton</keyword>
<dbReference type="GO" id="GO:0048544">
    <property type="term" value="P:recognition of pollen"/>
    <property type="evidence" value="ECO:0007669"/>
    <property type="project" value="InterPro"/>
</dbReference>
<evidence type="ECO:0000256" key="1">
    <source>
        <dbReference type="ARBA" id="ARBA00001946"/>
    </source>
</evidence>
<dbReference type="Gene3D" id="1.10.287.600">
    <property type="entry name" value="Helix hairpin bin"/>
    <property type="match status" value="1"/>
</dbReference>
<dbReference type="Gene3D" id="3.40.50.1440">
    <property type="entry name" value="Tubulin/FtsZ, GTPase domain"/>
    <property type="match status" value="1"/>
</dbReference>
<dbReference type="GO" id="GO:0005874">
    <property type="term" value="C:microtubule"/>
    <property type="evidence" value="ECO:0007669"/>
    <property type="project" value="UniProtKB-KW"/>
</dbReference>
<keyword evidence="11" id="KW-1015">Disulfide bond</keyword>
<dbReference type="InterPro" id="IPR037103">
    <property type="entry name" value="Tubulin/FtsZ-like_C"/>
</dbReference>
<dbReference type="InterPro" id="IPR018316">
    <property type="entry name" value="Tubulin/FtsZ_2-layer-sand-dom"/>
</dbReference>
<keyword evidence="12" id="KW-0325">Glycoprotein</keyword>
<dbReference type="FunFam" id="1.10.287.600:FF:000005">
    <property type="entry name" value="Tubulin alpha chain"/>
    <property type="match status" value="1"/>
</dbReference>
<dbReference type="Pfam" id="PF08276">
    <property type="entry name" value="PAN_2"/>
    <property type="match status" value="1"/>
</dbReference>
<name>A0AAD5IJA6_ACENE</name>
<evidence type="ECO:0000256" key="14">
    <source>
        <dbReference type="ARBA" id="ARBA00034296"/>
    </source>
</evidence>
<dbReference type="FunFam" id="3.30.1330.20:FF:000001">
    <property type="entry name" value="Tubulin alpha chain"/>
    <property type="match status" value="1"/>
</dbReference>
<dbReference type="SMART" id="SM00108">
    <property type="entry name" value="B_lectin"/>
    <property type="match status" value="1"/>
</dbReference>
<evidence type="ECO:0000256" key="16">
    <source>
        <dbReference type="SAM" id="Phobius"/>
    </source>
</evidence>
<reference evidence="19" key="1">
    <citation type="journal article" date="2022" name="Plant J.">
        <title>Strategies of tolerance reflected in two North American maple genomes.</title>
        <authorList>
            <person name="McEvoy S.L."/>
            <person name="Sezen U.U."/>
            <person name="Trouern-Trend A."/>
            <person name="McMahon S.M."/>
            <person name="Schaberg P.G."/>
            <person name="Yang J."/>
            <person name="Wegrzyn J.L."/>
            <person name="Swenson N.G."/>
        </authorList>
    </citation>
    <scope>NUCLEOTIDE SEQUENCE</scope>
    <source>
        <strain evidence="19">91603</strain>
    </source>
</reference>
<dbReference type="InterPro" id="IPR036525">
    <property type="entry name" value="Tubulin/FtsZ_GTPase_sf"/>
</dbReference>
<dbReference type="PRINTS" id="PR01162">
    <property type="entry name" value="ALPHATUBULIN"/>
</dbReference>
<dbReference type="InterPro" id="IPR003609">
    <property type="entry name" value="Pan_app"/>
</dbReference>
<evidence type="ECO:0000256" key="3">
    <source>
        <dbReference type="ARBA" id="ARBA00009636"/>
    </source>
</evidence>
<keyword evidence="9" id="KW-0460">Magnesium</keyword>
<dbReference type="Gene3D" id="2.90.10.10">
    <property type="entry name" value="Bulb-type lectin domain"/>
    <property type="match status" value="1"/>
</dbReference>
<dbReference type="GO" id="GO:0005525">
    <property type="term" value="F:GTP binding"/>
    <property type="evidence" value="ECO:0007669"/>
    <property type="project" value="UniProtKB-KW"/>
</dbReference>
<comment type="function">
    <text evidence="14">Tubulin is the major constituent of microtubules, a cylinder consisting of laterally associated linear protofilaments composed of alpha- and beta-tubulin heterodimers. Microtubules grow by the addition of GTP-tubulin dimers to the microtubule end, where a stabilizing cap forms. Below the cap, tubulin dimers are in GDP-bound state, owing to GTPase activity of alpha-tubulin.</text>
</comment>
<dbReference type="CDD" id="cd00028">
    <property type="entry name" value="B_lectin"/>
    <property type="match status" value="1"/>
</dbReference>
<protein>
    <submittedName>
        <fullName evidence="19">Uncharacterized protein</fullName>
    </submittedName>
</protein>
<comment type="subcellular location">
    <subcellularLocation>
        <location evidence="2">Cytoplasm</location>
        <location evidence="2">Cytoskeleton</location>
    </subcellularLocation>
</comment>
<keyword evidence="8" id="KW-0378">Hydrolase</keyword>
<dbReference type="InterPro" id="IPR036426">
    <property type="entry name" value="Bulb-type_lectin_dom_sf"/>
</dbReference>
<dbReference type="FunFam" id="3.40.50.1440:FF:000004">
    <property type="entry name" value="Tubulin alpha chain"/>
    <property type="match status" value="1"/>
</dbReference>
<evidence type="ECO:0000313" key="19">
    <source>
        <dbReference type="EMBL" id="KAI9165940.1"/>
    </source>
</evidence>
<proteinExistence type="inferred from homology"/>
<dbReference type="Pfam" id="PF01453">
    <property type="entry name" value="B_lectin"/>
    <property type="match status" value="1"/>
</dbReference>
<dbReference type="GO" id="GO:0005200">
    <property type="term" value="F:structural constituent of cytoskeleton"/>
    <property type="evidence" value="ECO:0007669"/>
    <property type="project" value="InterPro"/>
</dbReference>
<reference evidence="19" key="2">
    <citation type="submission" date="2023-02" db="EMBL/GenBank/DDBJ databases">
        <authorList>
            <person name="Swenson N.G."/>
            <person name="Wegrzyn J.L."/>
            <person name="Mcevoy S.L."/>
        </authorList>
    </citation>
    <scope>NUCLEOTIDE SEQUENCE</scope>
    <source>
        <strain evidence="19">91603</strain>
        <tissue evidence="19">Leaf</tissue>
    </source>
</reference>
<dbReference type="GO" id="GO:0016787">
    <property type="term" value="F:hydrolase activity"/>
    <property type="evidence" value="ECO:0007669"/>
    <property type="project" value="UniProtKB-KW"/>
</dbReference>
<dbReference type="SUPFAM" id="SSF51110">
    <property type="entry name" value="alpha-D-mannose-specific plant lectins"/>
    <property type="match status" value="1"/>
</dbReference>
<keyword evidence="10" id="KW-0342">GTP-binding</keyword>
<evidence type="ECO:0000259" key="18">
    <source>
        <dbReference type="PROSITE" id="PS50948"/>
    </source>
</evidence>
<evidence type="ECO:0000256" key="13">
    <source>
        <dbReference type="ARBA" id="ARBA00023212"/>
    </source>
</evidence>
<gene>
    <name evidence="19" type="ORF">LWI28_023229</name>
</gene>
<dbReference type="Pfam" id="PF00091">
    <property type="entry name" value="Tubulin"/>
    <property type="match status" value="1"/>
</dbReference>
<evidence type="ECO:0000256" key="12">
    <source>
        <dbReference type="ARBA" id="ARBA00023180"/>
    </source>
</evidence>
<dbReference type="SUPFAM" id="SSF52490">
    <property type="entry name" value="Tubulin nucleotide-binding domain-like"/>
    <property type="match status" value="1"/>
</dbReference>
<dbReference type="Pfam" id="PF03953">
    <property type="entry name" value="Tubulin_C"/>
    <property type="match status" value="1"/>
</dbReference>
<comment type="cofactor">
    <cofactor evidence="1">
        <name>Mg(2+)</name>
        <dbReference type="ChEBI" id="CHEBI:18420"/>
    </cofactor>
</comment>
<keyword evidence="16" id="KW-0472">Membrane</keyword>
<evidence type="ECO:0000256" key="10">
    <source>
        <dbReference type="ARBA" id="ARBA00023134"/>
    </source>
</evidence>
<accession>A0AAD5IJA6</accession>
<evidence type="ECO:0000313" key="20">
    <source>
        <dbReference type="Proteomes" id="UP001064489"/>
    </source>
</evidence>
<dbReference type="InterPro" id="IPR000858">
    <property type="entry name" value="S_locus_glycoprot_dom"/>
</dbReference>
<dbReference type="PRINTS" id="PR01161">
    <property type="entry name" value="TUBULIN"/>
</dbReference>
<dbReference type="CDD" id="cd01098">
    <property type="entry name" value="PAN_AP_plant"/>
    <property type="match status" value="1"/>
</dbReference>
<dbReference type="SMART" id="SM00473">
    <property type="entry name" value="PAN_AP"/>
    <property type="match status" value="1"/>
</dbReference>
<dbReference type="PROSITE" id="PS00227">
    <property type="entry name" value="TUBULIN"/>
    <property type="match status" value="1"/>
</dbReference>
<dbReference type="AlphaFoldDB" id="A0AAD5IJA6"/>
<keyword evidence="4" id="KW-0963">Cytoplasm</keyword>
<dbReference type="GO" id="GO:0007017">
    <property type="term" value="P:microtubule-based process"/>
    <property type="evidence" value="ECO:0007669"/>
    <property type="project" value="InterPro"/>
</dbReference>
<dbReference type="FunFam" id="2.90.10.10:FF:000005">
    <property type="entry name" value="G-type lectin S-receptor-like serine/threonine-protein kinase"/>
    <property type="match status" value="1"/>
</dbReference>
<dbReference type="PANTHER" id="PTHR11588">
    <property type="entry name" value="TUBULIN"/>
    <property type="match status" value="1"/>
</dbReference>
<dbReference type="SMART" id="SM00865">
    <property type="entry name" value="Tubulin_C"/>
    <property type="match status" value="1"/>
</dbReference>
<feature type="transmembrane region" description="Helical" evidence="16">
    <location>
        <begin position="485"/>
        <end position="508"/>
    </location>
</feature>
<comment type="similarity">
    <text evidence="3">Belongs to the tubulin family.</text>
</comment>
<dbReference type="InterPro" id="IPR001480">
    <property type="entry name" value="Bulb-type_lectin_dom"/>
</dbReference>
<evidence type="ECO:0000256" key="8">
    <source>
        <dbReference type="ARBA" id="ARBA00022801"/>
    </source>
</evidence>
<dbReference type="InterPro" id="IPR000217">
    <property type="entry name" value="Tubulin"/>
</dbReference>
<evidence type="ECO:0000256" key="5">
    <source>
        <dbReference type="ARBA" id="ARBA00022701"/>
    </source>
</evidence>
<keyword evidence="5" id="KW-0493">Microtubule</keyword>